<dbReference type="SUPFAM" id="SSF50129">
    <property type="entry name" value="GroES-like"/>
    <property type="match status" value="1"/>
</dbReference>
<dbReference type="InterPro" id="IPR045010">
    <property type="entry name" value="MDR_fam"/>
</dbReference>
<feature type="domain" description="Oxidoreductase N-terminal" evidence="2">
    <location>
        <begin position="1"/>
        <end position="39"/>
    </location>
</feature>
<comment type="caution">
    <text evidence="3">The sequence shown here is derived from an EMBL/GenBank/DDBJ whole genome shotgun (WGS) entry which is preliminary data.</text>
</comment>
<dbReference type="PANTHER" id="PTHR43205">
    <property type="entry name" value="PROSTAGLANDIN REDUCTASE"/>
    <property type="match status" value="1"/>
</dbReference>
<accession>A0AA38GJN9</accession>
<dbReference type="PANTHER" id="PTHR43205:SF7">
    <property type="entry name" value="PROSTAGLANDIN REDUCTASE 1"/>
    <property type="match status" value="1"/>
</dbReference>
<proteinExistence type="predicted"/>
<dbReference type="AlphaFoldDB" id="A0AA38GJN9"/>
<dbReference type="Proteomes" id="UP000824469">
    <property type="component" value="Unassembled WGS sequence"/>
</dbReference>
<dbReference type="OMA" id="TETHRKI"/>
<dbReference type="InterPro" id="IPR011032">
    <property type="entry name" value="GroES-like_sf"/>
</dbReference>
<organism evidence="3 4">
    <name type="scientific">Taxus chinensis</name>
    <name type="common">Chinese yew</name>
    <name type="synonym">Taxus wallichiana var. chinensis</name>
    <dbReference type="NCBI Taxonomy" id="29808"/>
    <lineage>
        <taxon>Eukaryota</taxon>
        <taxon>Viridiplantae</taxon>
        <taxon>Streptophyta</taxon>
        <taxon>Embryophyta</taxon>
        <taxon>Tracheophyta</taxon>
        <taxon>Spermatophyta</taxon>
        <taxon>Pinopsida</taxon>
        <taxon>Pinidae</taxon>
        <taxon>Conifers II</taxon>
        <taxon>Cupressales</taxon>
        <taxon>Taxaceae</taxon>
        <taxon>Taxus</taxon>
    </lineage>
</organism>
<evidence type="ECO:0000313" key="4">
    <source>
        <dbReference type="Proteomes" id="UP000824469"/>
    </source>
</evidence>
<gene>
    <name evidence="3" type="ORF">KI387_018131</name>
</gene>
<name>A0AA38GJN9_TAXCH</name>
<dbReference type="SUPFAM" id="SSF51735">
    <property type="entry name" value="NAD(P)-binding Rossmann-fold domains"/>
    <property type="match status" value="1"/>
</dbReference>
<feature type="non-terminal residue" evidence="3">
    <location>
        <position position="121"/>
    </location>
</feature>
<keyword evidence="1" id="KW-0560">Oxidoreductase</keyword>
<dbReference type="Gene3D" id="3.40.50.720">
    <property type="entry name" value="NAD(P)-binding Rossmann-like Domain"/>
    <property type="match status" value="1"/>
</dbReference>
<evidence type="ECO:0000313" key="3">
    <source>
        <dbReference type="EMBL" id="KAH9323492.1"/>
    </source>
</evidence>
<reference evidence="3 4" key="1">
    <citation type="journal article" date="2021" name="Nat. Plants">
        <title>The Taxus genome provides insights into paclitaxel biosynthesis.</title>
        <authorList>
            <person name="Xiong X."/>
            <person name="Gou J."/>
            <person name="Liao Q."/>
            <person name="Li Y."/>
            <person name="Zhou Q."/>
            <person name="Bi G."/>
            <person name="Li C."/>
            <person name="Du R."/>
            <person name="Wang X."/>
            <person name="Sun T."/>
            <person name="Guo L."/>
            <person name="Liang H."/>
            <person name="Lu P."/>
            <person name="Wu Y."/>
            <person name="Zhang Z."/>
            <person name="Ro D.K."/>
            <person name="Shang Y."/>
            <person name="Huang S."/>
            <person name="Yan J."/>
        </authorList>
    </citation>
    <scope>NUCLEOTIDE SEQUENCE [LARGE SCALE GENOMIC DNA]</scope>
    <source>
        <strain evidence="3">Ta-2019</strain>
    </source>
</reference>
<evidence type="ECO:0000256" key="1">
    <source>
        <dbReference type="ARBA" id="ARBA00023002"/>
    </source>
</evidence>
<dbReference type="GO" id="GO:0016628">
    <property type="term" value="F:oxidoreductase activity, acting on the CH-CH group of donors, NAD or NADP as acceptor"/>
    <property type="evidence" value="ECO:0007669"/>
    <property type="project" value="InterPro"/>
</dbReference>
<dbReference type="InterPro" id="IPR036291">
    <property type="entry name" value="NAD(P)-bd_dom_sf"/>
</dbReference>
<dbReference type="InterPro" id="IPR041694">
    <property type="entry name" value="ADH_N_2"/>
</dbReference>
<protein>
    <recommendedName>
        <fullName evidence="2">Oxidoreductase N-terminal domain-containing protein</fullName>
    </recommendedName>
</protein>
<dbReference type="EMBL" id="JAHRHJ020000003">
    <property type="protein sequence ID" value="KAH9323492.1"/>
    <property type="molecule type" value="Genomic_DNA"/>
</dbReference>
<dbReference type="Pfam" id="PF16884">
    <property type="entry name" value="ADH_N_2"/>
    <property type="match status" value="1"/>
</dbReference>
<dbReference type="Gene3D" id="3.90.180.10">
    <property type="entry name" value="Medium-chain alcohol dehydrogenases, catalytic domain"/>
    <property type="match status" value="1"/>
</dbReference>
<keyword evidence="4" id="KW-1185">Reference proteome</keyword>
<evidence type="ECO:0000259" key="2">
    <source>
        <dbReference type="Pfam" id="PF16884"/>
    </source>
</evidence>
<sequence>VITGLGVSEVVVSNHPEFKQGDFVTGFTGWEEYSIIPGGMGLVKIKYTDVPLSYYLGVLGMPGLTAYAGFFEVSSPKRGENIYISAAAGAVGQLVGQFAKMHGCYVVGSAGSKQKVDLLKN</sequence>